<comment type="subunit">
    <text evidence="9">The complex comprises the extracytoplasmic solute receptor protein and the two transmembrane proteins.</text>
</comment>
<evidence type="ECO:0000256" key="9">
    <source>
        <dbReference type="RuleBase" id="RU369079"/>
    </source>
</evidence>
<keyword evidence="4 9" id="KW-0997">Cell inner membrane</keyword>
<evidence type="ECO:0000256" key="1">
    <source>
        <dbReference type="ARBA" id="ARBA00004429"/>
    </source>
</evidence>
<dbReference type="InterPro" id="IPR007387">
    <property type="entry name" value="TRAP_DctQ"/>
</dbReference>
<feature type="transmembrane region" description="Helical" evidence="9">
    <location>
        <begin position="142"/>
        <end position="164"/>
    </location>
</feature>
<keyword evidence="3" id="KW-1003">Cell membrane</keyword>
<comment type="similarity">
    <text evidence="8 9">Belongs to the TRAP transporter small permease family.</text>
</comment>
<keyword evidence="2 9" id="KW-0813">Transport</keyword>
<comment type="caution">
    <text evidence="11">The sequence shown here is derived from an EMBL/GenBank/DDBJ whole genome shotgun (WGS) entry which is preliminary data.</text>
</comment>
<reference evidence="11" key="1">
    <citation type="submission" date="2021-07" db="EMBL/GenBank/DDBJ databases">
        <title>New genus and species of the family Alcaligenaceae.</title>
        <authorList>
            <person name="Hahn M.W."/>
        </authorList>
    </citation>
    <scope>NUCLEOTIDE SEQUENCE</scope>
    <source>
        <strain evidence="11">LF4-65</strain>
    </source>
</reference>
<keyword evidence="7 9" id="KW-0472">Membrane</keyword>
<evidence type="ECO:0000313" key="12">
    <source>
        <dbReference type="Proteomes" id="UP000739565"/>
    </source>
</evidence>
<evidence type="ECO:0000256" key="8">
    <source>
        <dbReference type="ARBA" id="ARBA00038436"/>
    </source>
</evidence>
<evidence type="ECO:0000256" key="2">
    <source>
        <dbReference type="ARBA" id="ARBA00022448"/>
    </source>
</evidence>
<feature type="transmembrane region" description="Helical" evidence="9">
    <location>
        <begin position="48"/>
        <end position="69"/>
    </location>
</feature>
<dbReference type="Proteomes" id="UP000739565">
    <property type="component" value="Unassembled WGS sequence"/>
</dbReference>
<keyword evidence="6 9" id="KW-1133">Transmembrane helix</keyword>
<evidence type="ECO:0000256" key="4">
    <source>
        <dbReference type="ARBA" id="ARBA00022519"/>
    </source>
</evidence>
<comment type="subcellular location">
    <subcellularLocation>
        <location evidence="1 9">Cell inner membrane</location>
        <topology evidence="1 9">Multi-pass membrane protein</topology>
    </subcellularLocation>
</comment>
<evidence type="ECO:0000256" key="7">
    <source>
        <dbReference type="ARBA" id="ARBA00023136"/>
    </source>
</evidence>
<feature type="transmembrane region" description="Helical" evidence="9">
    <location>
        <begin position="20"/>
        <end position="42"/>
    </location>
</feature>
<organism evidence="11 12">
    <name type="scientific">Zwartia hollandica</name>
    <dbReference type="NCBI Taxonomy" id="324606"/>
    <lineage>
        <taxon>Bacteria</taxon>
        <taxon>Pseudomonadati</taxon>
        <taxon>Pseudomonadota</taxon>
        <taxon>Betaproteobacteria</taxon>
        <taxon>Burkholderiales</taxon>
        <taxon>Alcaligenaceae</taxon>
        <taxon>Zwartia</taxon>
    </lineage>
</organism>
<dbReference type="AlphaFoldDB" id="A0A953N8D9"/>
<proteinExistence type="inferred from homology"/>
<dbReference type="PANTHER" id="PTHR35011:SF10">
    <property type="entry name" value="TRAP TRANSPORTER SMALL PERMEASE PROTEIN"/>
    <property type="match status" value="1"/>
</dbReference>
<dbReference type="InterPro" id="IPR055348">
    <property type="entry name" value="DctQ"/>
</dbReference>
<evidence type="ECO:0000313" key="11">
    <source>
        <dbReference type="EMBL" id="MBZ1350470.1"/>
    </source>
</evidence>
<evidence type="ECO:0000259" key="10">
    <source>
        <dbReference type="Pfam" id="PF04290"/>
    </source>
</evidence>
<comment type="function">
    <text evidence="9">Part of the tripartite ATP-independent periplasmic (TRAP) transport system.</text>
</comment>
<dbReference type="EMBL" id="JAHXRI010000006">
    <property type="protein sequence ID" value="MBZ1350470.1"/>
    <property type="molecule type" value="Genomic_DNA"/>
</dbReference>
<feature type="transmembrane region" description="Helical" evidence="9">
    <location>
        <begin position="90"/>
        <end position="116"/>
    </location>
</feature>
<feature type="domain" description="Tripartite ATP-independent periplasmic transporters DctQ component" evidence="10">
    <location>
        <begin position="32"/>
        <end position="158"/>
    </location>
</feature>
<keyword evidence="5 9" id="KW-0812">Transmembrane</keyword>
<dbReference type="GO" id="GO:0022857">
    <property type="term" value="F:transmembrane transporter activity"/>
    <property type="evidence" value="ECO:0007669"/>
    <property type="project" value="UniProtKB-UniRule"/>
</dbReference>
<dbReference type="GO" id="GO:0005886">
    <property type="term" value="C:plasma membrane"/>
    <property type="evidence" value="ECO:0007669"/>
    <property type="project" value="UniProtKB-SubCell"/>
</dbReference>
<evidence type="ECO:0000256" key="5">
    <source>
        <dbReference type="ARBA" id="ARBA00022692"/>
    </source>
</evidence>
<accession>A0A953N8D9</accession>
<name>A0A953N8D9_9BURK</name>
<evidence type="ECO:0000256" key="6">
    <source>
        <dbReference type="ARBA" id="ARBA00022989"/>
    </source>
</evidence>
<keyword evidence="12" id="KW-1185">Reference proteome</keyword>
<gene>
    <name evidence="11" type="ORF">KZZ10_07405</name>
</gene>
<dbReference type="Pfam" id="PF04290">
    <property type="entry name" value="DctQ"/>
    <property type="match status" value="1"/>
</dbReference>
<protein>
    <recommendedName>
        <fullName evidence="9">TRAP transporter small permease protein</fullName>
    </recommendedName>
</protein>
<dbReference type="RefSeq" id="WP_259660846.1">
    <property type="nucleotide sequence ID" value="NZ_JAHXRI010000006.1"/>
</dbReference>
<dbReference type="PANTHER" id="PTHR35011">
    <property type="entry name" value="2,3-DIKETO-L-GULONATE TRAP TRANSPORTER SMALL PERMEASE PROTEIN YIAM"/>
    <property type="match status" value="1"/>
</dbReference>
<sequence length="187" mass="20657">MTLRNACQKLITTSRSVTLAMASVTGLLTIVMMLGVVLDAFLRGTAGIAVWGVLELCTLLLLAMIYFGLPSTQSERENFRVSIVTDLMPMKVNLFISGILLLLQIVVLGLLCWFTWRAAIFSFNRDEVSIGLVEISLWPHRFMIAMGLTVLTFQSVVSGLDLLLNGKHPFAPDQAIELAQTVRQQTL</sequence>
<dbReference type="GO" id="GO:0015740">
    <property type="term" value="P:C4-dicarboxylate transport"/>
    <property type="evidence" value="ECO:0007669"/>
    <property type="project" value="TreeGrafter"/>
</dbReference>
<evidence type="ECO:0000256" key="3">
    <source>
        <dbReference type="ARBA" id="ARBA00022475"/>
    </source>
</evidence>